<dbReference type="PROSITE" id="PS00479">
    <property type="entry name" value="ZF_DAG_PE_1"/>
    <property type="match status" value="1"/>
</dbReference>
<proteinExistence type="inferred from homology"/>
<feature type="domain" description="Ras-associating" evidence="20">
    <location>
        <begin position="561"/>
        <end position="660"/>
    </location>
</feature>
<dbReference type="InterPro" id="IPR037607">
    <property type="entry name" value="DGK"/>
</dbReference>
<dbReference type="GO" id="GO:0008270">
    <property type="term" value="F:zinc ion binding"/>
    <property type="evidence" value="ECO:0007669"/>
    <property type="project" value="UniProtKB-KW"/>
</dbReference>
<dbReference type="CDD" id="cd20854">
    <property type="entry name" value="C1_DGKtheta_typeV_rpt3"/>
    <property type="match status" value="1"/>
</dbReference>
<feature type="domain" description="Phorbol-ester/DAG-type" evidence="18">
    <location>
        <begin position="349"/>
        <end position="400"/>
    </location>
</feature>
<evidence type="ECO:0000256" key="5">
    <source>
        <dbReference type="ARBA" id="ARBA00022723"/>
    </source>
</evidence>
<protein>
    <recommendedName>
        <fullName evidence="16">Diacylglycerol kinase</fullName>
        <shortName evidence="16">DAG kinase</shortName>
        <ecNumber evidence="16">2.7.1.107</ecNumber>
    </recommendedName>
</protein>
<comment type="subcellular location">
    <subcellularLocation>
        <location evidence="1">Membrane</location>
    </subcellularLocation>
</comment>
<dbReference type="Proteomes" id="UP001044222">
    <property type="component" value="Chromosome 7"/>
</dbReference>
<evidence type="ECO:0000256" key="10">
    <source>
        <dbReference type="ARBA" id="ARBA00022833"/>
    </source>
</evidence>
<dbReference type="InterPro" id="IPR001206">
    <property type="entry name" value="Diacylglycerol_kinase_cat_dom"/>
</dbReference>
<evidence type="ECO:0000256" key="11">
    <source>
        <dbReference type="ARBA" id="ARBA00022840"/>
    </source>
</evidence>
<feature type="region of interest" description="Disordered" evidence="17">
    <location>
        <begin position="145"/>
        <end position="192"/>
    </location>
</feature>
<dbReference type="FunFam" id="2.60.200.40:FF:000004">
    <property type="entry name" value="Diacylglycerol kinase"/>
    <property type="match status" value="1"/>
</dbReference>
<dbReference type="InterPro" id="IPR029071">
    <property type="entry name" value="Ubiquitin-like_domsf"/>
</dbReference>
<dbReference type="CDD" id="cd01783">
    <property type="entry name" value="RA2_DAGK-theta"/>
    <property type="match status" value="1"/>
</dbReference>
<dbReference type="GO" id="GO:0007200">
    <property type="term" value="P:phospholipase C-activating G protein-coupled receptor signaling pathway"/>
    <property type="evidence" value="ECO:0007669"/>
    <property type="project" value="InterPro"/>
</dbReference>
<dbReference type="SMART" id="SM00045">
    <property type="entry name" value="DAGKa"/>
    <property type="match status" value="1"/>
</dbReference>
<keyword evidence="10" id="KW-0862">Zinc</keyword>
<dbReference type="InterPro" id="IPR046349">
    <property type="entry name" value="C1-like_sf"/>
</dbReference>
<comment type="caution">
    <text evidence="21">The sequence shown here is derived from an EMBL/GenBank/DDBJ whole genome shotgun (WGS) entry which is preliminary data.</text>
</comment>
<evidence type="ECO:0000256" key="8">
    <source>
        <dbReference type="ARBA" id="ARBA00022771"/>
    </source>
</evidence>
<dbReference type="InterPro" id="IPR000756">
    <property type="entry name" value="Diacylglycerol_kin_accessory"/>
</dbReference>
<keyword evidence="4 16" id="KW-0808">Transferase</keyword>
<gene>
    <name evidence="21" type="ORF">ANANG_G00137690</name>
</gene>
<feature type="region of interest" description="Disordered" evidence="17">
    <location>
        <begin position="438"/>
        <end position="468"/>
    </location>
</feature>
<dbReference type="Pfam" id="PF00781">
    <property type="entry name" value="DAGK_cat"/>
    <property type="match status" value="1"/>
</dbReference>
<keyword evidence="11 16" id="KW-0067">ATP-binding</keyword>
<dbReference type="InterPro" id="IPR056392">
    <property type="entry name" value="DGKtheta_RBD"/>
</dbReference>
<keyword evidence="5" id="KW-0479">Metal-binding</keyword>
<keyword evidence="6" id="KW-0677">Repeat</keyword>
<organism evidence="21 22">
    <name type="scientific">Anguilla anguilla</name>
    <name type="common">European freshwater eel</name>
    <name type="synonym">Muraena anguilla</name>
    <dbReference type="NCBI Taxonomy" id="7936"/>
    <lineage>
        <taxon>Eukaryota</taxon>
        <taxon>Metazoa</taxon>
        <taxon>Chordata</taxon>
        <taxon>Craniata</taxon>
        <taxon>Vertebrata</taxon>
        <taxon>Euteleostomi</taxon>
        <taxon>Actinopterygii</taxon>
        <taxon>Neopterygii</taxon>
        <taxon>Teleostei</taxon>
        <taxon>Anguilliformes</taxon>
        <taxon>Anguillidae</taxon>
        <taxon>Anguilla</taxon>
    </lineage>
</organism>
<feature type="region of interest" description="Disordered" evidence="17">
    <location>
        <begin position="1"/>
        <end position="37"/>
    </location>
</feature>
<accession>A0A9D3MD61</accession>
<dbReference type="GO" id="GO:0016020">
    <property type="term" value="C:membrane"/>
    <property type="evidence" value="ECO:0007669"/>
    <property type="project" value="UniProtKB-SubCell"/>
</dbReference>
<dbReference type="Gene3D" id="2.60.200.40">
    <property type="match status" value="1"/>
</dbReference>
<dbReference type="InterPro" id="IPR002219">
    <property type="entry name" value="PKC_DAG/PE"/>
</dbReference>
<evidence type="ECO:0000259" key="18">
    <source>
        <dbReference type="PROSITE" id="PS50081"/>
    </source>
</evidence>
<evidence type="ECO:0000256" key="4">
    <source>
        <dbReference type="ARBA" id="ARBA00022679"/>
    </source>
</evidence>
<evidence type="ECO:0000256" key="12">
    <source>
        <dbReference type="ARBA" id="ARBA00023098"/>
    </source>
</evidence>
<evidence type="ECO:0000256" key="16">
    <source>
        <dbReference type="RuleBase" id="RU361128"/>
    </source>
</evidence>
<dbReference type="PROSITE" id="PS50081">
    <property type="entry name" value="ZF_DAG_PE_2"/>
    <property type="match status" value="2"/>
</dbReference>
<evidence type="ECO:0000259" key="20">
    <source>
        <dbReference type="PROSITE" id="PS50200"/>
    </source>
</evidence>
<dbReference type="PROSITE" id="PS50146">
    <property type="entry name" value="DAGK"/>
    <property type="match status" value="1"/>
</dbReference>
<comment type="pathway">
    <text evidence="15">Glycerolipid metabolism.</text>
</comment>
<comment type="catalytic activity">
    <reaction evidence="14">
        <text>1,2-di-(9Z-octadecenoyl)-sn-glycerol + ATP = 1,2-di-(9Z-octadecenoyl)-sn-glycero-3-phosphate + ADP + H(+)</text>
        <dbReference type="Rhea" id="RHEA:40327"/>
        <dbReference type="ChEBI" id="CHEBI:15378"/>
        <dbReference type="ChEBI" id="CHEBI:30616"/>
        <dbReference type="ChEBI" id="CHEBI:52333"/>
        <dbReference type="ChEBI" id="CHEBI:74546"/>
        <dbReference type="ChEBI" id="CHEBI:456216"/>
    </reaction>
    <physiologicalReaction direction="left-to-right" evidence="14">
        <dbReference type="Rhea" id="RHEA:40328"/>
    </physiologicalReaction>
</comment>
<evidence type="ECO:0000313" key="22">
    <source>
        <dbReference type="Proteomes" id="UP001044222"/>
    </source>
</evidence>
<evidence type="ECO:0000256" key="3">
    <source>
        <dbReference type="ARBA" id="ARBA00009280"/>
    </source>
</evidence>
<evidence type="ECO:0000256" key="17">
    <source>
        <dbReference type="SAM" id="MobiDB-lite"/>
    </source>
</evidence>
<keyword evidence="8" id="KW-0863">Zinc-finger</keyword>
<feature type="compositionally biased region" description="Polar residues" evidence="17">
    <location>
        <begin position="453"/>
        <end position="466"/>
    </location>
</feature>
<keyword evidence="12" id="KW-0443">Lipid metabolism</keyword>
<evidence type="ECO:0000259" key="19">
    <source>
        <dbReference type="PROSITE" id="PS50146"/>
    </source>
</evidence>
<dbReference type="EC" id="2.7.1.107" evidence="16"/>
<dbReference type="SUPFAM" id="SSF57889">
    <property type="entry name" value="Cysteine-rich domain"/>
    <property type="match status" value="1"/>
</dbReference>
<feature type="domain" description="Phorbol-ester/DAG-type" evidence="18">
    <location>
        <begin position="280"/>
        <end position="334"/>
    </location>
</feature>
<keyword evidence="9 16" id="KW-0418">Kinase</keyword>
<evidence type="ECO:0000313" key="21">
    <source>
        <dbReference type="EMBL" id="KAG5845328.1"/>
    </source>
</evidence>
<keyword evidence="22" id="KW-1185">Reference proteome</keyword>
<dbReference type="Gene3D" id="3.10.20.90">
    <property type="entry name" value="Phosphatidylinositol 3-kinase Catalytic Subunit, Chain A, domain 1"/>
    <property type="match status" value="1"/>
</dbReference>
<feature type="region of interest" description="Disordered" evidence="17">
    <location>
        <begin position="1078"/>
        <end position="1108"/>
    </location>
</feature>
<dbReference type="SMART" id="SM00314">
    <property type="entry name" value="RA"/>
    <property type="match status" value="2"/>
</dbReference>
<dbReference type="SUPFAM" id="SSF54236">
    <property type="entry name" value="Ubiquitin-like"/>
    <property type="match status" value="1"/>
</dbReference>
<dbReference type="PANTHER" id="PTHR11255">
    <property type="entry name" value="DIACYLGLYCEROL KINASE"/>
    <property type="match status" value="1"/>
</dbReference>
<evidence type="ECO:0000256" key="2">
    <source>
        <dbReference type="ARBA" id="ARBA00005175"/>
    </source>
</evidence>
<dbReference type="InterPro" id="IPR000159">
    <property type="entry name" value="RA_dom"/>
</dbReference>
<evidence type="ECO:0000256" key="9">
    <source>
        <dbReference type="ARBA" id="ARBA00022777"/>
    </source>
</evidence>
<sequence length="1108" mass="121757">MPDVLKIRESPGSVIPSRPSFPRGGLSEIFGGRRTFNGTRRPALATFEPDGSGAAAPARETDRGRLASRAVAIARGADPKPPPLFLSQGRLGKGADWAHGTWREPQMRQTRGRGWGARRDPPPACPLRPACAPRRAATTPRICGLCGERAPVPDSPAGQSGRKRRRRRTASTAELQSAADCPPSSDRERESAYAGSQFYGIAQTLSSSVFLCGGPARQRKEAIDLSPRFPAIERTPLDTGTAARARKCRMQTPGRADIFGRKLIVVGRGKSVWGDPVATDHARVSVGSGPGFRSSRANRCSPKFSPGPWWPTLRCEVCELHVHADCAPFSCSDCRLCHQDGTQDYDTYHHHWREGNMSSGARCEVCRRTCGSSEVLSGMRCEWCGITAHASCFVIVPPDCGLGRLRNMMLPPGCVRLCSRNFSKLHCFRISENTQTELDNSDDVDTPTVVASKENQSSSSPDTGKQTLKVFDGDDAVRRNQFRLVSIPRITKNEEVVEAALRAFYIPDEPQDYELQVYGQQALLSDDIINRNGAPDNKPDNKPVFRESTPEAWILRAKPRDSEVLKIYPGWLKVGVAYISISVSRSSTVDTVVQEVLKQLGKQDENPAGYSLVEVFMSSKQVLRQVLSGQELVLDKLQEIRKTSLRQMNQTRLYVAERRNSAVQVSLMVGGLPAQLCREEYANLLREHLAIKSHLVAITHVYAGQGAVVLEISCFSEAERVYMLAKDTAISGKALYSLVIPEIMHRKLPRGCGPLLVFVNPKSGGLKGREILYSFRKLLNPHQVFELTSGGPLPGLHTFREVPHFRILVCGGDGTVGWVLGVLEEVRHKLSCAEPAIGIVPLGTGNDLARVLRWGTGYSGEDPFSVLLSVEEAEEVLMDRWTILLDAQEVLEDGKEDGILEPPKIVQMSNYCGLGIDAELSLDFHHAREEEPGKFNSRFHNKGVYVKVGLQKLSHTRNLHKDLKLQVDKQEVELPNIEGLIFLNIPSWGSGADLWGSDSDARFGKPRIDDGMLEVVGVTGVVHMGQVQSGLRSGIRVAQGNYIRITVMKPIPVQVDGEPWIQAPGQIIISAAGPKVRMLRKSKSKQKKQSGSLKETRSDTPPPSNGGH</sequence>
<evidence type="ECO:0000256" key="6">
    <source>
        <dbReference type="ARBA" id="ARBA00022737"/>
    </source>
</evidence>
<keyword evidence="13" id="KW-0472">Membrane</keyword>
<dbReference type="InterPro" id="IPR017438">
    <property type="entry name" value="ATP-NAD_kinase_N"/>
</dbReference>
<dbReference type="PROSITE" id="PS50200">
    <property type="entry name" value="RA"/>
    <property type="match status" value="1"/>
</dbReference>
<feature type="domain" description="DAGKc" evidence="19">
    <location>
        <begin position="750"/>
        <end position="887"/>
    </location>
</feature>
<dbReference type="GO" id="GO:0006629">
    <property type="term" value="P:lipid metabolic process"/>
    <property type="evidence" value="ECO:0007669"/>
    <property type="project" value="UniProtKB-KW"/>
</dbReference>
<comment type="similarity">
    <text evidence="3 16">Belongs to the eukaryotic diacylglycerol kinase family.</text>
</comment>
<evidence type="ECO:0000256" key="7">
    <source>
        <dbReference type="ARBA" id="ARBA00022741"/>
    </source>
</evidence>
<name>A0A9D3MD61_ANGAN</name>
<dbReference type="Pfam" id="PF24099">
    <property type="entry name" value="RBD_DGKtheta"/>
    <property type="match status" value="1"/>
</dbReference>
<evidence type="ECO:0000256" key="1">
    <source>
        <dbReference type="ARBA" id="ARBA00004370"/>
    </source>
</evidence>
<dbReference type="SMART" id="SM00046">
    <property type="entry name" value="DAGKc"/>
    <property type="match status" value="1"/>
</dbReference>
<dbReference type="InterPro" id="IPR016064">
    <property type="entry name" value="NAD/diacylglycerol_kinase_sf"/>
</dbReference>
<comment type="pathway">
    <text evidence="2">Lipid metabolism; glycerolipid metabolism.</text>
</comment>
<reference evidence="21" key="1">
    <citation type="submission" date="2021-01" db="EMBL/GenBank/DDBJ databases">
        <title>A chromosome-scale assembly of European eel, Anguilla anguilla.</title>
        <authorList>
            <person name="Henkel C."/>
            <person name="Jong-Raadsen S.A."/>
            <person name="Dufour S."/>
            <person name="Weltzien F.-A."/>
            <person name="Palstra A.P."/>
            <person name="Pelster B."/>
            <person name="Spaink H.P."/>
            <person name="Van Den Thillart G.E."/>
            <person name="Jansen H."/>
            <person name="Zahm M."/>
            <person name="Klopp C."/>
            <person name="Cedric C."/>
            <person name="Louis A."/>
            <person name="Berthelot C."/>
            <person name="Parey E."/>
            <person name="Roest Crollius H."/>
            <person name="Montfort J."/>
            <person name="Robinson-Rechavi M."/>
            <person name="Bucao C."/>
            <person name="Bouchez O."/>
            <person name="Gislard M."/>
            <person name="Lluch J."/>
            <person name="Milhes M."/>
            <person name="Lampietro C."/>
            <person name="Lopez Roques C."/>
            <person name="Donnadieu C."/>
            <person name="Braasch I."/>
            <person name="Desvignes T."/>
            <person name="Postlethwait J."/>
            <person name="Bobe J."/>
            <person name="Guiguen Y."/>
            <person name="Dirks R."/>
        </authorList>
    </citation>
    <scope>NUCLEOTIDE SEQUENCE</scope>
    <source>
        <strain evidence="21">Tag_6206</strain>
        <tissue evidence="21">Liver</tissue>
    </source>
</reference>
<dbReference type="Pfam" id="PF00788">
    <property type="entry name" value="RA"/>
    <property type="match status" value="2"/>
</dbReference>
<keyword evidence="7 16" id="KW-0547">Nucleotide-binding</keyword>
<dbReference type="GO" id="GO:0005524">
    <property type="term" value="F:ATP binding"/>
    <property type="evidence" value="ECO:0007669"/>
    <property type="project" value="UniProtKB-KW"/>
</dbReference>
<dbReference type="EMBL" id="JAFIRN010000007">
    <property type="protein sequence ID" value="KAG5845328.1"/>
    <property type="molecule type" value="Genomic_DNA"/>
</dbReference>
<dbReference type="Pfam" id="PF00130">
    <property type="entry name" value="C1_1"/>
    <property type="match status" value="1"/>
</dbReference>
<evidence type="ECO:0000256" key="13">
    <source>
        <dbReference type="ARBA" id="ARBA00023136"/>
    </source>
</evidence>
<dbReference type="Pfam" id="PF00609">
    <property type="entry name" value="DAGK_acc"/>
    <property type="match status" value="1"/>
</dbReference>
<dbReference type="PANTHER" id="PTHR11255:SF54">
    <property type="entry name" value="DIACYLGLYCEROL KINASE THETA"/>
    <property type="match status" value="1"/>
</dbReference>
<dbReference type="FunFam" id="3.40.50.10330:FF:000012">
    <property type="entry name" value="Diacylglycerol kinase"/>
    <property type="match status" value="1"/>
</dbReference>
<dbReference type="CDD" id="cd17111">
    <property type="entry name" value="RA1_DAGK-theta"/>
    <property type="match status" value="1"/>
</dbReference>
<dbReference type="GO" id="GO:0004143">
    <property type="term" value="F:ATP-dependent diacylglycerol kinase activity"/>
    <property type="evidence" value="ECO:0007669"/>
    <property type="project" value="UniProtKB-EC"/>
</dbReference>
<evidence type="ECO:0000256" key="14">
    <source>
        <dbReference type="ARBA" id="ARBA00023371"/>
    </source>
</evidence>
<dbReference type="SMART" id="SM00109">
    <property type="entry name" value="C1"/>
    <property type="match status" value="2"/>
</dbReference>
<dbReference type="Gene3D" id="3.40.50.10330">
    <property type="entry name" value="Probable inorganic polyphosphate/atp-NAD kinase, domain 1"/>
    <property type="match status" value="1"/>
</dbReference>
<evidence type="ECO:0000256" key="15">
    <source>
        <dbReference type="ARBA" id="ARBA00060536"/>
    </source>
</evidence>
<dbReference type="AlphaFoldDB" id="A0A9D3MD61"/>
<dbReference type="FunFam" id="3.30.60.20:FF:000002">
    <property type="entry name" value="Diacylglycerol kinase"/>
    <property type="match status" value="1"/>
</dbReference>
<dbReference type="SUPFAM" id="SSF111331">
    <property type="entry name" value="NAD kinase/diacylglycerol kinase-like"/>
    <property type="match status" value="1"/>
</dbReference>
<comment type="catalytic activity">
    <reaction evidence="16">
        <text>a 1,2-diacyl-sn-glycerol + ATP = a 1,2-diacyl-sn-glycero-3-phosphate + ADP + H(+)</text>
        <dbReference type="Rhea" id="RHEA:10272"/>
        <dbReference type="ChEBI" id="CHEBI:15378"/>
        <dbReference type="ChEBI" id="CHEBI:17815"/>
        <dbReference type="ChEBI" id="CHEBI:30616"/>
        <dbReference type="ChEBI" id="CHEBI:58608"/>
        <dbReference type="ChEBI" id="CHEBI:456216"/>
        <dbReference type="EC" id="2.7.1.107"/>
    </reaction>
</comment>
<feature type="compositionally biased region" description="Basic residues" evidence="17">
    <location>
        <begin position="1078"/>
        <end position="1088"/>
    </location>
</feature>
<dbReference type="Gene3D" id="3.30.60.20">
    <property type="match status" value="1"/>
</dbReference>